<proteinExistence type="predicted"/>
<dbReference type="Proteomes" id="UP000185678">
    <property type="component" value="Unassembled WGS sequence"/>
</dbReference>
<evidence type="ECO:0000313" key="1">
    <source>
        <dbReference type="EMBL" id="SIS39189.1"/>
    </source>
</evidence>
<accession>A0A1N7IQ27</accession>
<dbReference type="RefSeq" id="WP_076398500.1">
    <property type="nucleotide sequence ID" value="NZ_FTOA01000001.1"/>
</dbReference>
<keyword evidence="2" id="KW-1185">Reference proteome</keyword>
<sequence length="61" mass="6439">MTTIADVGADMLRAAANFFRAVGQENPALSDQMDQNAAAYDNVATMLQQDPSMAVDEGSMA</sequence>
<gene>
    <name evidence="1" type="ORF">SAMN05421779_101465</name>
</gene>
<organism evidence="1 2">
    <name type="scientific">Insolitispirillum peregrinum</name>
    <dbReference type="NCBI Taxonomy" id="80876"/>
    <lineage>
        <taxon>Bacteria</taxon>
        <taxon>Pseudomonadati</taxon>
        <taxon>Pseudomonadota</taxon>
        <taxon>Alphaproteobacteria</taxon>
        <taxon>Rhodospirillales</taxon>
        <taxon>Novispirillaceae</taxon>
        <taxon>Insolitispirillum</taxon>
    </lineage>
</organism>
<evidence type="ECO:0000313" key="2">
    <source>
        <dbReference type="Proteomes" id="UP000185678"/>
    </source>
</evidence>
<dbReference type="STRING" id="80876.SAMN05421779_101465"/>
<protein>
    <submittedName>
        <fullName evidence="1">Uncharacterized protein</fullName>
    </submittedName>
</protein>
<dbReference type="OrthoDB" id="8451542at2"/>
<dbReference type="AlphaFoldDB" id="A0A1N7IQ27"/>
<dbReference type="EMBL" id="FTOA01000001">
    <property type="protein sequence ID" value="SIS39189.1"/>
    <property type="molecule type" value="Genomic_DNA"/>
</dbReference>
<name>A0A1N7IQ27_9PROT</name>
<reference evidence="1 2" key="1">
    <citation type="submission" date="2017-01" db="EMBL/GenBank/DDBJ databases">
        <authorList>
            <person name="Mah S.A."/>
            <person name="Swanson W.J."/>
            <person name="Moy G.W."/>
            <person name="Vacquier V.D."/>
        </authorList>
    </citation>
    <scope>NUCLEOTIDE SEQUENCE [LARGE SCALE GENOMIC DNA]</scope>
    <source>
        <strain evidence="1 2">DSM 11589</strain>
    </source>
</reference>